<name>A0A7W7LCB1_STRNE</name>
<protein>
    <submittedName>
        <fullName evidence="2">Vacuolar-type H+-ATPase subunit H</fullName>
    </submittedName>
</protein>
<feature type="coiled-coil region" evidence="1">
    <location>
        <begin position="245"/>
        <end position="283"/>
    </location>
</feature>
<evidence type="ECO:0000256" key="1">
    <source>
        <dbReference type="SAM" id="Coils"/>
    </source>
</evidence>
<dbReference type="AlphaFoldDB" id="A0A7W7LCB1"/>
<reference evidence="2 3" key="1">
    <citation type="submission" date="2020-08" db="EMBL/GenBank/DDBJ databases">
        <title>Genomic Encyclopedia of Type Strains, Phase III (KMG-III): the genomes of soil and plant-associated and newly described type strains.</title>
        <authorList>
            <person name="Whitman W."/>
        </authorList>
    </citation>
    <scope>NUCLEOTIDE SEQUENCE [LARGE SCALE GENOMIC DNA]</scope>
    <source>
        <strain evidence="2 3">CECT 3265</strain>
    </source>
</reference>
<dbReference type="EMBL" id="JACHJG010000005">
    <property type="protein sequence ID" value="MBB4887051.1"/>
    <property type="molecule type" value="Genomic_DNA"/>
</dbReference>
<feature type="coiled-coil region" evidence="1">
    <location>
        <begin position="41"/>
        <end position="101"/>
    </location>
</feature>
<proteinExistence type="predicted"/>
<comment type="caution">
    <text evidence="2">The sequence shown here is derived from an EMBL/GenBank/DDBJ whole genome shotgun (WGS) entry which is preliminary data.</text>
</comment>
<keyword evidence="3" id="KW-1185">Reference proteome</keyword>
<organism evidence="2 3">
    <name type="scientific">Streptomyces netropsis</name>
    <name type="common">Streptoverticillium netropsis</name>
    <dbReference type="NCBI Taxonomy" id="55404"/>
    <lineage>
        <taxon>Bacteria</taxon>
        <taxon>Bacillati</taxon>
        <taxon>Actinomycetota</taxon>
        <taxon>Actinomycetes</taxon>
        <taxon>Kitasatosporales</taxon>
        <taxon>Streptomycetaceae</taxon>
        <taxon>Streptomyces</taxon>
    </lineage>
</organism>
<keyword evidence="1" id="KW-0175">Coiled coil</keyword>
<evidence type="ECO:0000313" key="2">
    <source>
        <dbReference type="EMBL" id="MBB4887051.1"/>
    </source>
</evidence>
<accession>A0A7W7LCB1</accession>
<sequence>MSASVSPDGFTVVRGRGYRPEQVERASAEFARQRDGAWERVARLTVLAREMESEVERLAQVVAHLPPQTYESLGSRARGLLVTAEAEAAGLRERADAAAAELRESAEAHARVVRDEAQAHAVAVKAESEGWARQVVLAAQSAADELRAEVRREVKARRGESLAALREMRQHTAGLLAEQEKDQAERWDAAGREIAEREAAMDVRVAALEEYARSTLGEAQRRFAEAEEAARHGQEDAEAQAGALLAQARVREERINRETERLLREHEERREELRSHMAHVRHSLAALTGKPVAEDAGAGDL</sequence>
<evidence type="ECO:0000313" key="3">
    <source>
        <dbReference type="Proteomes" id="UP000556436"/>
    </source>
</evidence>
<dbReference type="Proteomes" id="UP000556436">
    <property type="component" value="Unassembled WGS sequence"/>
</dbReference>
<gene>
    <name evidence="2" type="ORF">FHS38_003096</name>
</gene>
<dbReference type="RefSeq" id="WP_184734071.1">
    <property type="nucleotide sequence ID" value="NZ_BMRW01000005.1"/>
</dbReference>